<reference evidence="2 3" key="1">
    <citation type="submission" date="2014-11" db="EMBL/GenBank/DDBJ databases">
        <title>Genetic blueprint of the zoonotic pathogen Toxocara canis.</title>
        <authorList>
            <person name="Zhu X.-Q."/>
            <person name="Korhonen P.K."/>
            <person name="Cai H."/>
            <person name="Young N.D."/>
            <person name="Nejsum P."/>
            <person name="von Samson-Himmelstjerna G."/>
            <person name="Boag P.R."/>
            <person name="Tan P."/>
            <person name="Li Q."/>
            <person name="Min J."/>
            <person name="Yang Y."/>
            <person name="Wang X."/>
            <person name="Fang X."/>
            <person name="Hall R.S."/>
            <person name="Hofmann A."/>
            <person name="Sternberg P.W."/>
            <person name="Jex A.R."/>
            <person name="Gasser R.B."/>
        </authorList>
    </citation>
    <scope>NUCLEOTIDE SEQUENCE [LARGE SCALE GENOMIC DNA]</scope>
    <source>
        <strain evidence="2">PN_DK_2014</strain>
    </source>
</reference>
<name>A0A0B2UN66_TOXCA</name>
<dbReference type="AlphaFoldDB" id="A0A0B2UN66"/>
<dbReference type="OrthoDB" id="5858966at2759"/>
<gene>
    <name evidence="2" type="ORF">Tcan_12851</name>
</gene>
<keyword evidence="1" id="KW-0812">Transmembrane</keyword>
<protein>
    <submittedName>
        <fullName evidence="2">Uncharacterized protein</fullName>
    </submittedName>
</protein>
<dbReference type="Proteomes" id="UP000031036">
    <property type="component" value="Unassembled WGS sequence"/>
</dbReference>
<organism evidence="2 3">
    <name type="scientific">Toxocara canis</name>
    <name type="common">Canine roundworm</name>
    <dbReference type="NCBI Taxonomy" id="6265"/>
    <lineage>
        <taxon>Eukaryota</taxon>
        <taxon>Metazoa</taxon>
        <taxon>Ecdysozoa</taxon>
        <taxon>Nematoda</taxon>
        <taxon>Chromadorea</taxon>
        <taxon>Rhabditida</taxon>
        <taxon>Spirurina</taxon>
        <taxon>Ascaridomorpha</taxon>
        <taxon>Ascaridoidea</taxon>
        <taxon>Toxocaridae</taxon>
        <taxon>Toxocara</taxon>
    </lineage>
</organism>
<dbReference type="EMBL" id="JPKZ01003252">
    <property type="protein sequence ID" value="KHN72456.1"/>
    <property type="molecule type" value="Genomic_DNA"/>
</dbReference>
<evidence type="ECO:0000313" key="3">
    <source>
        <dbReference type="Proteomes" id="UP000031036"/>
    </source>
</evidence>
<evidence type="ECO:0000313" key="2">
    <source>
        <dbReference type="EMBL" id="KHN72456.1"/>
    </source>
</evidence>
<sequence length="201" mass="22675">MDAHNGYPDMNVIFFKGIPKLMQVADDMHRMADCVSDFRTLTYGAIVVSIIGSIAFLVMKFTNKRGKQTSHRNAPHHFQRMGGCQTYPWRDVNGRGGVVRGAESPSIVSTQASECADMDCETVRNNNNAYYKTDPVNISYRPLEKYPERFGNGLTGAHLANKLRCSIELLAISPKYIPESLPELFRCTLYICTEYCTFQRA</sequence>
<proteinExistence type="predicted"/>
<accession>A0A0B2UN66</accession>
<keyword evidence="1" id="KW-1133">Transmembrane helix</keyword>
<comment type="caution">
    <text evidence="2">The sequence shown here is derived from an EMBL/GenBank/DDBJ whole genome shotgun (WGS) entry which is preliminary data.</text>
</comment>
<evidence type="ECO:0000256" key="1">
    <source>
        <dbReference type="SAM" id="Phobius"/>
    </source>
</evidence>
<keyword evidence="1" id="KW-0472">Membrane</keyword>
<feature type="transmembrane region" description="Helical" evidence="1">
    <location>
        <begin position="41"/>
        <end position="62"/>
    </location>
</feature>
<keyword evidence="3" id="KW-1185">Reference proteome</keyword>